<dbReference type="GO" id="GO:0008289">
    <property type="term" value="F:lipid binding"/>
    <property type="evidence" value="ECO:0007669"/>
    <property type="project" value="UniProtKB-KW"/>
</dbReference>
<keyword evidence="2 4" id="KW-0813">Transport</keyword>
<evidence type="ECO:0000256" key="4">
    <source>
        <dbReference type="RuleBase" id="RU000628"/>
    </source>
</evidence>
<dbReference type="AlphaFoldDB" id="A0A251UIZ9"/>
<dbReference type="InParanoid" id="A0A251UIZ9"/>
<dbReference type="Gramene" id="mRNA:HanXRQr2_Chr06g0267031">
    <property type="protein sequence ID" value="mRNA:HanXRQr2_Chr06g0267031"/>
    <property type="gene ID" value="HanXRQr2_Chr06g0267031"/>
</dbReference>
<evidence type="ECO:0000256" key="3">
    <source>
        <dbReference type="ARBA" id="ARBA00023121"/>
    </source>
</evidence>
<dbReference type="EMBL" id="MNCJ02000321">
    <property type="protein sequence ID" value="KAF5803072.1"/>
    <property type="molecule type" value="Genomic_DNA"/>
</dbReference>
<dbReference type="PRINTS" id="PR00382">
    <property type="entry name" value="LIPIDTRNSFER"/>
</dbReference>
<reference evidence="7 9" key="1">
    <citation type="journal article" date="2017" name="Nature">
        <title>The sunflower genome provides insights into oil metabolism, flowering and Asterid evolution.</title>
        <authorList>
            <person name="Badouin H."/>
            <person name="Gouzy J."/>
            <person name="Grassa C.J."/>
            <person name="Murat F."/>
            <person name="Staton S.E."/>
            <person name="Cottret L."/>
            <person name="Lelandais-Briere C."/>
            <person name="Owens G.L."/>
            <person name="Carrere S."/>
            <person name="Mayjonade B."/>
            <person name="Legrand L."/>
            <person name="Gill N."/>
            <person name="Kane N.C."/>
            <person name="Bowers J.E."/>
            <person name="Hubner S."/>
            <person name="Bellec A."/>
            <person name="Berard A."/>
            <person name="Berges H."/>
            <person name="Blanchet N."/>
            <person name="Boniface M.C."/>
            <person name="Brunel D."/>
            <person name="Catrice O."/>
            <person name="Chaidir N."/>
            <person name="Claudel C."/>
            <person name="Donnadieu C."/>
            <person name="Faraut T."/>
            <person name="Fievet G."/>
            <person name="Helmstetter N."/>
            <person name="King M."/>
            <person name="Knapp S.J."/>
            <person name="Lai Z."/>
            <person name="Le Paslier M.C."/>
            <person name="Lippi Y."/>
            <person name="Lorenzon L."/>
            <person name="Mandel J.R."/>
            <person name="Marage G."/>
            <person name="Marchand G."/>
            <person name="Marquand E."/>
            <person name="Bret-Mestries E."/>
            <person name="Morien E."/>
            <person name="Nambeesan S."/>
            <person name="Nguyen T."/>
            <person name="Pegot-Espagnet P."/>
            <person name="Pouilly N."/>
            <person name="Raftis F."/>
            <person name="Sallet E."/>
            <person name="Schiex T."/>
            <person name="Thomas J."/>
            <person name="Vandecasteele C."/>
            <person name="Vares D."/>
            <person name="Vear F."/>
            <person name="Vautrin S."/>
            <person name="Crespi M."/>
            <person name="Mangin B."/>
            <person name="Burke J.M."/>
            <person name="Salse J."/>
            <person name="Munos S."/>
            <person name="Vincourt P."/>
            <person name="Rieseberg L.H."/>
            <person name="Langlade N.B."/>
        </authorList>
    </citation>
    <scope>NUCLEOTIDE SEQUENCE [LARGE SCALE GENOMIC DNA]</scope>
    <source>
        <strain evidence="9">cv. SF193</strain>
        <tissue evidence="7">Leaves</tissue>
    </source>
</reference>
<evidence type="ECO:0000313" key="9">
    <source>
        <dbReference type="Proteomes" id="UP000215914"/>
    </source>
</evidence>
<comment type="function">
    <text evidence="4">Plant non-specific lipid-transfer proteins transfer phospholipids as well as galactolipids across membranes. May play a role in wax or cutin deposition in the cell walls of expanding epidermal cells and certain secretory tissues.</text>
</comment>
<dbReference type="InterPro" id="IPR036312">
    <property type="entry name" value="Bifun_inhib/LTP/seed_sf"/>
</dbReference>
<evidence type="ECO:0000313" key="8">
    <source>
        <dbReference type="EMBL" id="OTG23308.1"/>
    </source>
</evidence>
<feature type="transmembrane region" description="Helical" evidence="5">
    <location>
        <begin position="7"/>
        <end position="29"/>
    </location>
</feature>
<keyword evidence="5" id="KW-0812">Transmembrane</keyword>
<dbReference type="Pfam" id="PF00234">
    <property type="entry name" value="Tryp_alpha_amyl"/>
    <property type="match status" value="1"/>
</dbReference>
<gene>
    <name evidence="8" type="ORF">HannXRQ_Chr06g0181021</name>
    <name evidence="7" type="ORF">HanXRQr2_Chr06g0267031</name>
</gene>
<keyword evidence="5" id="KW-0472">Membrane</keyword>
<dbReference type="SMART" id="SM00499">
    <property type="entry name" value="AAI"/>
    <property type="match status" value="1"/>
</dbReference>
<dbReference type="Gene3D" id="1.10.110.10">
    <property type="entry name" value="Plant lipid-transfer and hydrophobic proteins"/>
    <property type="match status" value="1"/>
</dbReference>
<dbReference type="SUPFAM" id="SSF47699">
    <property type="entry name" value="Bifunctional inhibitor/lipid-transfer protein/seed storage 2S albumin"/>
    <property type="match status" value="1"/>
</dbReference>
<organism evidence="8 9">
    <name type="scientific">Helianthus annuus</name>
    <name type="common">Common sunflower</name>
    <dbReference type="NCBI Taxonomy" id="4232"/>
    <lineage>
        <taxon>Eukaryota</taxon>
        <taxon>Viridiplantae</taxon>
        <taxon>Streptophyta</taxon>
        <taxon>Embryophyta</taxon>
        <taxon>Tracheophyta</taxon>
        <taxon>Spermatophyta</taxon>
        <taxon>Magnoliopsida</taxon>
        <taxon>eudicotyledons</taxon>
        <taxon>Gunneridae</taxon>
        <taxon>Pentapetalae</taxon>
        <taxon>asterids</taxon>
        <taxon>campanulids</taxon>
        <taxon>Asterales</taxon>
        <taxon>Asteraceae</taxon>
        <taxon>Asteroideae</taxon>
        <taxon>Heliantheae alliance</taxon>
        <taxon>Heliantheae</taxon>
        <taxon>Helianthus</taxon>
    </lineage>
</organism>
<evidence type="ECO:0000256" key="2">
    <source>
        <dbReference type="ARBA" id="ARBA00022448"/>
    </source>
</evidence>
<dbReference type="GO" id="GO:0006869">
    <property type="term" value="P:lipid transport"/>
    <property type="evidence" value="ECO:0007669"/>
    <property type="project" value="InterPro"/>
</dbReference>
<evidence type="ECO:0000259" key="6">
    <source>
        <dbReference type="SMART" id="SM00499"/>
    </source>
</evidence>
<dbReference type="OMA" id="NEMADNT"/>
<reference evidence="7" key="3">
    <citation type="submission" date="2020-06" db="EMBL/GenBank/DDBJ databases">
        <title>Helianthus annuus Genome sequencing and assembly Release 2.</title>
        <authorList>
            <person name="Gouzy J."/>
            <person name="Langlade N."/>
            <person name="Munos S."/>
        </authorList>
    </citation>
    <scope>NUCLEOTIDE SEQUENCE</scope>
    <source>
        <tissue evidence="7">Leaves</tissue>
    </source>
</reference>
<dbReference type="Proteomes" id="UP000215914">
    <property type="component" value="Chromosome 6"/>
</dbReference>
<feature type="domain" description="Bifunctional inhibitor/plant lipid transfer protein/seed storage helical" evidence="6">
    <location>
        <begin position="35"/>
        <end position="119"/>
    </location>
</feature>
<keyword evidence="5" id="KW-1133">Transmembrane helix</keyword>
<dbReference type="PANTHER" id="PTHR33076">
    <property type="entry name" value="NON-SPECIFIC LIPID-TRANSFER PROTEIN 2-RELATED"/>
    <property type="match status" value="1"/>
</dbReference>
<sequence length="123" mass="12831">MARAELVGKVAVVVAVVFYCLVVVAPYVVEGALTCEQVVSDLAPCGTYLINGGTVSTDCCNGVKSLNGAATTTDDRQTVCKCTEQTATTLPGVKIENVRSLPGKCGLNIDFDISLDTDCSKVH</sequence>
<protein>
    <recommendedName>
        <fullName evidence="4">Non-specific lipid-transfer protein</fullName>
    </recommendedName>
</protein>
<dbReference type="CDD" id="cd01960">
    <property type="entry name" value="nsLTP1"/>
    <property type="match status" value="1"/>
</dbReference>
<dbReference type="InterPro" id="IPR016140">
    <property type="entry name" value="Bifunc_inhib/LTP/seed_store"/>
</dbReference>
<dbReference type="PROSITE" id="PS00597">
    <property type="entry name" value="PLANT_LTP"/>
    <property type="match status" value="1"/>
</dbReference>
<dbReference type="InterPro" id="IPR000528">
    <property type="entry name" value="Plant_nsLTP"/>
</dbReference>
<dbReference type="EMBL" id="CM007895">
    <property type="protein sequence ID" value="OTG23308.1"/>
    <property type="molecule type" value="Genomic_DNA"/>
</dbReference>
<dbReference type="OrthoDB" id="649864at2759"/>
<evidence type="ECO:0000313" key="7">
    <source>
        <dbReference type="EMBL" id="KAF5803072.1"/>
    </source>
</evidence>
<comment type="similarity">
    <text evidence="1 4">Belongs to the plant LTP family.</text>
</comment>
<keyword evidence="3 4" id="KW-0446">Lipid-binding</keyword>
<name>A0A251UIZ9_HELAN</name>
<evidence type="ECO:0000256" key="5">
    <source>
        <dbReference type="SAM" id="Phobius"/>
    </source>
</evidence>
<accession>A0A251UIZ9</accession>
<evidence type="ECO:0000256" key="1">
    <source>
        <dbReference type="ARBA" id="ARBA00009748"/>
    </source>
</evidence>
<reference evidence="8" key="2">
    <citation type="submission" date="2017-02" db="EMBL/GenBank/DDBJ databases">
        <title>Sunflower complete genome.</title>
        <authorList>
            <person name="Langlade N."/>
            <person name="Munos S."/>
        </authorList>
    </citation>
    <scope>NUCLEOTIDE SEQUENCE [LARGE SCALE GENOMIC DNA]</scope>
    <source>
        <tissue evidence="8">Leaves</tissue>
    </source>
</reference>
<proteinExistence type="inferred from homology"/>
<keyword evidence="9" id="KW-1185">Reference proteome</keyword>